<proteinExistence type="predicted"/>
<name>A0A4R3JUY6_9PROT</name>
<organism evidence="1 2">
    <name type="scientific">Sulfuritortus calidifontis</name>
    <dbReference type="NCBI Taxonomy" id="1914471"/>
    <lineage>
        <taxon>Bacteria</taxon>
        <taxon>Pseudomonadati</taxon>
        <taxon>Pseudomonadota</taxon>
        <taxon>Betaproteobacteria</taxon>
        <taxon>Nitrosomonadales</taxon>
        <taxon>Thiobacillaceae</taxon>
        <taxon>Sulfuritortus</taxon>
    </lineage>
</organism>
<comment type="caution">
    <text evidence="1">The sequence shown here is derived from an EMBL/GenBank/DDBJ whole genome shotgun (WGS) entry which is preliminary data.</text>
</comment>
<accession>A0A4R3JUY6</accession>
<dbReference type="AlphaFoldDB" id="A0A4R3JUY6"/>
<gene>
    <name evidence="1" type="ORF">EDC61_10854</name>
</gene>
<protein>
    <submittedName>
        <fullName evidence="1">Uncharacterized protein</fullName>
    </submittedName>
</protein>
<dbReference type="Proteomes" id="UP000295135">
    <property type="component" value="Unassembled WGS sequence"/>
</dbReference>
<evidence type="ECO:0000313" key="1">
    <source>
        <dbReference type="EMBL" id="TCS71711.1"/>
    </source>
</evidence>
<dbReference type="RefSeq" id="WP_126460287.1">
    <property type="nucleotide sequence ID" value="NZ_AP018721.1"/>
</dbReference>
<dbReference type="EMBL" id="SLZY01000008">
    <property type="protein sequence ID" value="TCS71711.1"/>
    <property type="molecule type" value="Genomic_DNA"/>
</dbReference>
<evidence type="ECO:0000313" key="2">
    <source>
        <dbReference type="Proteomes" id="UP000295135"/>
    </source>
</evidence>
<keyword evidence="2" id="KW-1185">Reference proteome</keyword>
<reference evidence="1 2" key="1">
    <citation type="submission" date="2019-03" db="EMBL/GenBank/DDBJ databases">
        <title>Genomic Encyclopedia of Type Strains, Phase IV (KMG-IV): sequencing the most valuable type-strain genomes for metagenomic binning, comparative biology and taxonomic classification.</title>
        <authorList>
            <person name="Goeker M."/>
        </authorList>
    </citation>
    <scope>NUCLEOTIDE SEQUENCE [LARGE SCALE GENOMIC DNA]</scope>
    <source>
        <strain evidence="1 2">DSM 103923</strain>
    </source>
</reference>
<sequence length="107" mass="10918">MNGILSFTAISASGQAYDIDFPLHPQTRSAQAVSDLLGAVLDAISRRAQDGRDLSDGDVLQALAMALAIRARMVGGSAESAAALVSELCDSAFTAAYAAAPYATGRA</sequence>
<dbReference type="OrthoDB" id="5784131at2"/>